<accession>A0AAD4D6W4</accession>
<comment type="caution">
    <text evidence="1">The sequence shown here is derived from an EMBL/GenBank/DDBJ whole genome shotgun (WGS) entry which is preliminary data.</text>
</comment>
<reference evidence="1" key="1">
    <citation type="journal article" date="2020" name="Fungal Divers.">
        <title>Resolving the Mortierellaceae phylogeny through synthesis of multi-gene phylogenetics and phylogenomics.</title>
        <authorList>
            <person name="Vandepol N."/>
            <person name="Liber J."/>
            <person name="Desiro A."/>
            <person name="Na H."/>
            <person name="Kennedy M."/>
            <person name="Barry K."/>
            <person name="Grigoriev I.V."/>
            <person name="Miller A.N."/>
            <person name="O'Donnell K."/>
            <person name="Stajich J.E."/>
            <person name="Bonito G."/>
        </authorList>
    </citation>
    <scope>NUCLEOTIDE SEQUENCE</scope>
    <source>
        <strain evidence="1">NRRL 28262</strain>
    </source>
</reference>
<dbReference type="EMBL" id="JAAAIL010001295">
    <property type="protein sequence ID" value="KAG0270846.1"/>
    <property type="molecule type" value="Genomic_DNA"/>
</dbReference>
<keyword evidence="2" id="KW-1185">Reference proteome</keyword>
<proteinExistence type="predicted"/>
<gene>
    <name evidence="1" type="ORF">BGZ95_001439</name>
</gene>
<evidence type="ECO:0000313" key="1">
    <source>
        <dbReference type="EMBL" id="KAG0270846.1"/>
    </source>
</evidence>
<organism evidence="1 2">
    <name type="scientific">Linnemannia exigua</name>
    <dbReference type="NCBI Taxonomy" id="604196"/>
    <lineage>
        <taxon>Eukaryota</taxon>
        <taxon>Fungi</taxon>
        <taxon>Fungi incertae sedis</taxon>
        <taxon>Mucoromycota</taxon>
        <taxon>Mortierellomycotina</taxon>
        <taxon>Mortierellomycetes</taxon>
        <taxon>Mortierellales</taxon>
        <taxon>Mortierellaceae</taxon>
        <taxon>Linnemannia</taxon>
    </lineage>
</organism>
<protein>
    <submittedName>
        <fullName evidence="1">Uncharacterized protein</fullName>
    </submittedName>
</protein>
<name>A0AAD4D6W4_9FUNG</name>
<dbReference type="Proteomes" id="UP001194580">
    <property type="component" value="Unassembled WGS sequence"/>
</dbReference>
<dbReference type="AlphaFoldDB" id="A0AAD4D6W4"/>
<sequence length="89" mass="9459">MTFSKTNTMATAAFLTTDPLSSLPAIPHTPLTSQYVSEGEPLKYEHQRPLDDAILYNVGDLIGVAGPIIAPGRFRDGGIEGAKEVSGKD</sequence>
<evidence type="ECO:0000313" key="2">
    <source>
        <dbReference type="Proteomes" id="UP001194580"/>
    </source>
</evidence>